<name>A0ABR3A283_9AGAR</name>
<reference evidence="1 2" key="1">
    <citation type="submission" date="2024-05" db="EMBL/GenBank/DDBJ databases">
        <title>A draft genome resource for the thread blight pathogen Marasmius tenuissimus strain MS-2.</title>
        <authorList>
            <person name="Yulfo-Soto G.E."/>
            <person name="Baruah I.K."/>
            <person name="Amoako-Attah I."/>
            <person name="Bukari Y."/>
            <person name="Meinhardt L.W."/>
            <person name="Bailey B.A."/>
            <person name="Cohen S.P."/>
        </authorList>
    </citation>
    <scope>NUCLEOTIDE SEQUENCE [LARGE SCALE GENOMIC DNA]</scope>
    <source>
        <strain evidence="1 2">MS-2</strain>
    </source>
</reference>
<gene>
    <name evidence="1" type="ORF">AAF712_005360</name>
</gene>
<evidence type="ECO:0000313" key="2">
    <source>
        <dbReference type="Proteomes" id="UP001437256"/>
    </source>
</evidence>
<comment type="caution">
    <text evidence="1">The sequence shown here is derived from an EMBL/GenBank/DDBJ whole genome shotgun (WGS) entry which is preliminary data.</text>
</comment>
<organism evidence="1 2">
    <name type="scientific">Marasmius tenuissimus</name>
    <dbReference type="NCBI Taxonomy" id="585030"/>
    <lineage>
        <taxon>Eukaryota</taxon>
        <taxon>Fungi</taxon>
        <taxon>Dikarya</taxon>
        <taxon>Basidiomycota</taxon>
        <taxon>Agaricomycotina</taxon>
        <taxon>Agaricomycetes</taxon>
        <taxon>Agaricomycetidae</taxon>
        <taxon>Agaricales</taxon>
        <taxon>Marasmiineae</taxon>
        <taxon>Marasmiaceae</taxon>
        <taxon>Marasmius</taxon>
    </lineage>
</organism>
<evidence type="ECO:0000313" key="1">
    <source>
        <dbReference type="EMBL" id="KAL0067645.1"/>
    </source>
</evidence>
<dbReference type="EMBL" id="JBBXMP010000024">
    <property type="protein sequence ID" value="KAL0067645.1"/>
    <property type="molecule type" value="Genomic_DNA"/>
</dbReference>
<protein>
    <submittedName>
        <fullName evidence="1">Uncharacterized protein</fullName>
    </submittedName>
</protein>
<dbReference type="Gene3D" id="3.40.50.12660">
    <property type="match status" value="1"/>
</dbReference>
<keyword evidence="2" id="KW-1185">Reference proteome</keyword>
<accession>A0ABR3A283</accession>
<sequence>MAAGNPIARTALIINRDMVVATNTVLNGATVASHFPVNGGIARRILVPIIPELSQVIVVPHGAKIIPPNIQPNQVVPIIKHVMKGVCKPYLHHHSASQGLEAFFPRNDHPAYNPTPYPSPRFTFEYSRCTGRKRALCVSIQAIELSFQKLITSSLKIGINYYGSDRPLKGCINDAIHIRDYLISE</sequence>
<dbReference type="Proteomes" id="UP001437256">
    <property type="component" value="Unassembled WGS sequence"/>
</dbReference>
<proteinExistence type="predicted"/>